<evidence type="ECO:0000256" key="3">
    <source>
        <dbReference type="ARBA" id="ARBA00022737"/>
    </source>
</evidence>
<dbReference type="InterPro" id="IPR018357">
    <property type="entry name" value="Hexapep_transf_CS"/>
</dbReference>
<keyword evidence="9" id="KW-1185">Reference proteome</keyword>
<dbReference type="Pfam" id="PF00132">
    <property type="entry name" value="Hexapep"/>
    <property type="match status" value="1"/>
</dbReference>
<dbReference type="InterPro" id="IPR011004">
    <property type="entry name" value="Trimer_LpxA-like_sf"/>
</dbReference>
<evidence type="ECO:0000256" key="1">
    <source>
        <dbReference type="ARBA" id="ARBA00007274"/>
    </source>
</evidence>
<comment type="caution">
    <text evidence="8">The sequence shown here is derived from an EMBL/GenBank/DDBJ whole genome shotgun (WGS) entry which is preliminary data.</text>
</comment>
<feature type="domain" description="Maltose/galactoside acetyltransferase" evidence="7">
    <location>
        <begin position="4"/>
        <end position="58"/>
    </location>
</feature>
<comment type="similarity">
    <text evidence="1 6">Belongs to the transferase hexapeptide repeat family.</text>
</comment>
<evidence type="ECO:0000256" key="5">
    <source>
        <dbReference type="ARBA" id="ARBA00055587"/>
    </source>
</evidence>
<dbReference type="EMBL" id="QUSX01000004">
    <property type="protein sequence ID" value="RRQ47659.1"/>
    <property type="molecule type" value="Genomic_DNA"/>
</dbReference>
<proteinExistence type="inferred from homology"/>
<evidence type="ECO:0000259" key="7">
    <source>
        <dbReference type="SMART" id="SM01266"/>
    </source>
</evidence>
<name>A0A3R8PVY1_9FLAO</name>
<dbReference type="OrthoDB" id="9812571at2"/>
<evidence type="ECO:0000256" key="4">
    <source>
        <dbReference type="ARBA" id="ARBA00023315"/>
    </source>
</evidence>
<accession>A0A3R8PVY1</accession>
<sequence>MTEREKMLQGKVYNSRDPELLERYFRARSLVKKFNDLDADLVLERQEILSQLFEHIGKGVWIESPFYCDYGNNISIGEGTFVNMNCTFLDNNKISIGKNVLIAPYVQIYTASHPLRASERILVNNNDGAPYITKSLPVTIGDNVWIGGNAVICPGVIVGENVTIGAGSVVTKNIPDNTLAFGNPCRVIREL</sequence>
<dbReference type="PROSITE" id="PS00101">
    <property type="entry name" value="HEXAPEP_TRANSFERASES"/>
    <property type="match status" value="1"/>
</dbReference>
<dbReference type="InterPro" id="IPR039369">
    <property type="entry name" value="LacA-like"/>
</dbReference>
<evidence type="ECO:0000313" key="8">
    <source>
        <dbReference type="EMBL" id="RRQ47659.1"/>
    </source>
</evidence>
<organism evidence="8 9">
    <name type="scientific">Maribacter algicola</name>
    <dbReference type="NCBI Taxonomy" id="2498892"/>
    <lineage>
        <taxon>Bacteria</taxon>
        <taxon>Pseudomonadati</taxon>
        <taxon>Bacteroidota</taxon>
        <taxon>Flavobacteriia</taxon>
        <taxon>Flavobacteriales</taxon>
        <taxon>Flavobacteriaceae</taxon>
        <taxon>Maribacter</taxon>
    </lineage>
</organism>
<reference evidence="9" key="2">
    <citation type="submission" date="2018-12" db="EMBL/GenBank/DDBJ databases">
        <title>Maribacter lutimaris sp. nov., isolated from marine sediment.</title>
        <authorList>
            <person name="Kim K.K."/>
        </authorList>
    </citation>
    <scope>NUCLEOTIDE SEQUENCE [LARGE SCALE GENOMIC DNA]</scope>
    <source>
        <strain evidence="9">PoM-212</strain>
    </source>
</reference>
<comment type="function">
    <text evidence="5">Acetyltransferase implicated in the O-acetylation of Nod factors.</text>
</comment>
<gene>
    <name evidence="8" type="ORF">DZC72_16885</name>
</gene>
<keyword evidence="2 6" id="KW-0808">Transferase</keyword>
<dbReference type="SUPFAM" id="SSF51161">
    <property type="entry name" value="Trimeric LpxA-like enzymes"/>
    <property type="match status" value="1"/>
</dbReference>
<evidence type="ECO:0000256" key="2">
    <source>
        <dbReference type="ARBA" id="ARBA00022679"/>
    </source>
</evidence>
<dbReference type="RefSeq" id="WP_125224071.1">
    <property type="nucleotide sequence ID" value="NZ_QUSX01000004.1"/>
</dbReference>
<dbReference type="Pfam" id="PF12464">
    <property type="entry name" value="Mac"/>
    <property type="match status" value="1"/>
</dbReference>
<dbReference type="Proteomes" id="UP000286990">
    <property type="component" value="Unassembled WGS sequence"/>
</dbReference>
<dbReference type="PANTHER" id="PTHR43017">
    <property type="entry name" value="GALACTOSIDE O-ACETYLTRANSFERASE"/>
    <property type="match status" value="1"/>
</dbReference>
<dbReference type="Gene3D" id="2.160.10.10">
    <property type="entry name" value="Hexapeptide repeat proteins"/>
    <property type="match status" value="1"/>
</dbReference>
<evidence type="ECO:0000313" key="9">
    <source>
        <dbReference type="Proteomes" id="UP000286990"/>
    </source>
</evidence>
<dbReference type="InterPro" id="IPR001451">
    <property type="entry name" value="Hexapep"/>
</dbReference>
<dbReference type="PANTHER" id="PTHR43017:SF1">
    <property type="entry name" value="ACETYLTRANSFERASE YJL218W-RELATED"/>
    <property type="match status" value="1"/>
</dbReference>
<keyword evidence="4 6" id="KW-0012">Acyltransferase</keyword>
<protein>
    <recommendedName>
        <fullName evidence="6">Acetyltransferase</fullName>
        <ecNumber evidence="6">2.3.1.-</ecNumber>
    </recommendedName>
</protein>
<dbReference type="EC" id="2.3.1.-" evidence="6"/>
<dbReference type="AlphaFoldDB" id="A0A3R8PVY1"/>
<keyword evidence="3" id="KW-0677">Repeat</keyword>
<dbReference type="InterPro" id="IPR024688">
    <property type="entry name" value="Mac_dom"/>
</dbReference>
<evidence type="ECO:0000256" key="6">
    <source>
        <dbReference type="RuleBase" id="RU367021"/>
    </source>
</evidence>
<dbReference type="CDD" id="cd03357">
    <property type="entry name" value="LbH_MAT_GAT"/>
    <property type="match status" value="1"/>
</dbReference>
<dbReference type="FunFam" id="2.160.10.10:FF:000025">
    <property type="entry name" value="Hexapeptide-repeat containing-acetyltransferase"/>
    <property type="match status" value="1"/>
</dbReference>
<dbReference type="GO" id="GO:0008870">
    <property type="term" value="F:galactoside O-acetyltransferase activity"/>
    <property type="evidence" value="ECO:0007669"/>
    <property type="project" value="TreeGrafter"/>
</dbReference>
<reference evidence="9" key="1">
    <citation type="submission" date="2018-08" db="EMBL/GenBank/DDBJ databases">
        <authorList>
            <person name="Khan S.A."/>
            <person name="J S.E."/>
        </authorList>
    </citation>
    <scope>NUCLEOTIDE SEQUENCE [LARGE SCALE GENOMIC DNA]</scope>
    <source>
        <strain evidence="9">PoM-212</strain>
    </source>
</reference>
<dbReference type="SMART" id="SM01266">
    <property type="entry name" value="Mac"/>
    <property type="match status" value="1"/>
</dbReference>